<organism evidence="3">
    <name type="scientific">Streptomyces sp. NBC_01393</name>
    <dbReference type="NCBI Taxonomy" id="2903851"/>
    <lineage>
        <taxon>Bacteria</taxon>
        <taxon>Bacillati</taxon>
        <taxon>Actinomycetota</taxon>
        <taxon>Actinomycetes</taxon>
        <taxon>Kitasatosporales</taxon>
        <taxon>Streptomycetaceae</taxon>
        <taxon>Streptomyces</taxon>
    </lineage>
</organism>
<dbReference type="EMBL" id="CP109546">
    <property type="protein sequence ID" value="WTZ10539.1"/>
    <property type="molecule type" value="Genomic_DNA"/>
</dbReference>
<evidence type="ECO:0000313" key="3">
    <source>
        <dbReference type="EMBL" id="WTZ10539.1"/>
    </source>
</evidence>
<gene>
    <name evidence="3" type="ORF">OG699_22670</name>
</gene>
<sequence>MTQNKVMKLWSAIVTAFLALCATLGLVTTTAAAAVPQAGPARNTESSVAAPATAQVPAAWTWSYNRALPPTMKQRIRAEAHGSSPSCRHRAPADEGTAEAAAPGSTEGLAEPYACSGPETLATPGTEPLGALTPVTQLQR</sequence>
<feature type="chain" id="PRO_5043368080" evidence="2">
    <location>
        <begin position="34"/>
        <end position="140"/>
    </location>
</feature>
<keyword evidence="2" id="KW-0732">Signal</keyword>
<protein>
    <submittedName>
        <fullName evidence="3">DUF6344 domain-containing protein</fullName>
    </submittedName>
</protein>
<feature type="signal peptide" evidence="2">
    <location>
        <begin position="1"/>
        <end position="33"/>
    </location>
</feature>
<proteinExistence type="predicted"/>
<reference evidence="3" key="1">
    <citation type="submission" date="2022-10" db="EMBL/GenBank/DDBJ databases">
        <title>The complete genomes of actinobacterial strains from the NBC collection.</title>
        <authorList>
            <person name="Joergensen T.S."/>
            <person name="Alvarez Arevalo M."/>
            <person name="Sterndorff E.B."/>
            <person name="Faurdal D."/>
            <person name="Vuksanovic O."/>
            <person name="Mourched A.-S."/>
            <person name="Charusanti P."/>
            <person name="Shaw S."/>
            <person name="Blin K."/>
            <person name="Weber T."/>
        </authorList>
    </citation>
    <scope>NUCLEOTIDE SEQUENCE</scope>
    <source>
        <strain evidence="3">NBC_01393</strain>
    </source>
</reference>
<dbReference type="Pfam" id="PF19871">
    <property type="entry name" value="DUF6344"/>
    <property type="match status" value="1"/>
</dbReference>
<dbReference type="InterPro" id="IPR045925">
    <property type="entry name" value="DUF6344"/>
</dbReference>
<accession>A0AAU3I2D0</accession>
<feature type="region of interest" description="Disordered" evidence="1">
    <location>
        <begin position="73"/>
        <end position="140"/>
    </location>
</feature>
<evidence type="ECO:0000256" key="2">
    <source>
        <dbReference type="SAM" id="SignalP"/>
    </source>
</evidence>
<feature type="compositionally biased region" description="Low complexity" evidence="1">
    <location>
        <begin position="94"/>
        <end position="104"/>
    </location>
</feature>
<dbReference type="AlphaFoldDB" id="A0AAU3I2D0"/>
<name>A0AAU3I2D0_9ACTN</name>
<evidence type="ECO:0000256" key="1">
    <source>
        <dbReference type="SAM" id="MobiDB-lite"/>
    </source>
</evidence>